<keyword evidence="1" id="KW-0472">Membrane</keyword>
<gene>
    <name evidence="2" type="ORF">Rmf_10850</name>
</gene>
<evidence type="ECO:0000313" key="2">
    <source>
        <dbReference type="EMBL" id="BDG71156.1"/>
    </source>
</evidence>
<reference evidence="2 3" key="1">
    <citation type="journal article" date="2016" name="Microbes Environ.">
        <title>Phylogenetically diverse aerobic anoxygenic phototrophic bacteria isolated from epilithic biofilms in Tama river, Japan.</title>
        <authorList>
            <person name="Hirose S."/>
            <person name="Matsuura K."/>
            <person name="Haruta S."/>
        </authorList>
    </citation>
    <scope>NUCLEOTIDE SEQUENCE [LARGE SCALE GENOMIC DNA]</scope>
    <source>
        <strain evidence="2 3">S08</strain>
    </source>
</reference>
<dbReference type="InterPro" id="IPR019201">
    <property type="entry name" value="DUF2065"/>
</dbReference>
<sequence>MTFTGLLQGVAVVLALEGIAYALAPEAMRRGLVVLIQASEQRLRIGGLVAALVGVSVAWLLNGL</sequence>
<accession>A0ABN6NY83</accession>
<feature type="transmembrane region" description="Helical" evidence="1">
    <location>
        <begin position="6"/>
        <end position="24"/>
    </location>
</feature>
<name>A0ABN6NY83_9PROT</name>
<evidence type="ECO:0000313" key="3">
    <source>
        <dbReference type="Proteomes" id="UP000831327"/>
    </source>
</evidence>
<evidence type="ECO:0008006" key="4">
    <source>
        <dbReference type="Google" id="ProtNLM"/>
    </source>
</evidence>
<proteinExistence type="predicted"/>
<evidence type="ECO:0000256" key="1">
    <source>
        <dbReference type="SAM" id="Phobius"/>
    </source>
</evidence>
<protein>
    <recommendedName>
        <fullName evidence="4">DUF2065 domain-containing protein</fullName>
    </recommendedName>
</protein>
<dbReference type="Pfam" id="PF09838">
    <property type="entry name" value="DUF2065"/>
    <property type="match status" value="1"/>
</dbReference>
<organism evidence="2 3">
    <name type="scientific">Roseomonas fluvialis</name>
    <dbReference type="NCBI Taxonomy" id="1750527"/>
    <lineage>
        <taxon>Bacteria</taxon>
        <taxon>Pseudomonadati</taxon>
        <taxon>Pseudomonadota</taxon>
        <taxon>Alphaproteobacteria</taxon>
        <taxon>Acetobacterales</taxon>
        <taxon>Roseomonadaceae</taxon>
        <taxon>Roseomonas</taxon>
    </lineage>
</organism>
<keyword evidence="3" id="KW-1185">Reference proteome</keyword>
<dbReference type="Proteomes" id="UP000831327">
    <property type="component" value="Chromosome"/>
</dbReference>
<feature type="transmembrane region" description="Helical" evidence="1">
    <location>
        <begin position="45"/>
        <end position="61"/>
    </location>
</feature>
<dbReference type="EMBL" id="AP025637">
    <property type="protein sequence ID" value="BDG71156.1"/>
    <property type="molecule type" value="Genomic_DNA"/>
</dbReference>
<keyword evidence="1" id="KW-0812">Transmembrane</keyword>
<keyword evidence="1" id="KW-1133">Transmembrane helix</keyword>